<evidence type="ECO:0000256" key="1">
    <source>
        <dbReference type="SAM" id="MobiDB-lite"/>
    </source>
</evidence>
<dbReference type="PANTHER" id="PTHR32114">
    <property type="entry name" value="ABC TRANSPORTER ABCH.3"/>
    <property type="match status" value="1"/>
</dbReference>
<dbReference type="SUPFAM" id="SSF52540">
    <property type="entry name" value="P-loop containing nucleoside triphosphate hydrolases"/>
    <property type="match status" value="1"/>
</dbReference>
<dbReference type="Gene3D" id="3.40.50.300">
    <property type="entry name" value="P-loop containing nucleotide triphosphate hydrolases"/>
    <property type="match status" value="1"/>
</dbReference>
<accession>A0AA92WJE8</accession>
<comment type="caution">
    <text evidence="2">The sequence shown here is derived from an EMBL/GenBank/DDBJ whole genome shotgun (WGS) entry which is preliminary data.</text>
</comment>
<organism evidence="2 3">
    <name type="scientific">Segatella copri</name>
    <dbReference type="NCBI Taxonomy" id="165179"/>
    <lineage>
        <taxon>Bacteria</taxon>
        <taxon>Pseudomonadati</taxon>
        <taxon>Bacteroidota</taxon>
        <taxon>Bacteroidia</taxon>
        <taxon>Bacteroidales</taxon>
        <taxon>Prevotellaceae</taxon>
        <taxon>Segatella</taxon>
    </lineage>
</organism>
<dbReference type="Proteomes" id="UP000284562">
    <property type="component" value="Unassembled WGS sequence"/>
</dbReference>
<name>A0AA92WJE8_9BACT</name>
<evidence type="ECO:0000313" key="2">
    <source>
        <dbReference type="EMBL" id="RHK45705.1"/>
    </source>
</evidence>
<sequence>MLYAQFPDSARQPGNQKVQQPLRTAAGKAFAGHPSHRHDRADDIRDTTSLSGGETFIVSLGLALGLSALSSRNISFENLFIDEGFGTLDPDTLATVIDSLAMLQSSQGKKVGVISHTDTMSERITTQIRIIKNGNSGSSHIEIYP</sequence>
<dbReference type="AlphaFoldDB" id="A0AA92WJE8"/>
<dbReference type="EMBL" id="QRNN01000093">
    <property type="protein sequence ID" value="RHK45705.1"/>
    <property type="molecule type" value="Genomic_DNA"/>
</dbReference>
<feature type="region of interest" description="Disordered" evidence="1">
    <location>
        <begin position="1"/>
        <end position="41"/>
    </location>
</feature>
<proteinExistence type="predicted"/>
<evidence type="ECO:0000313" key="3">
    <source>
        <dbReference type="Proteomes" id="UP000284562"/>
    </source>
</evidence>
<feature type="compositionally biased region" description="Polar residues" evidence="1">
    <location>
        <begin position="12"/>
        <end position="22"/>
    </location>
</feature>
<reference evidence="2 3" key="1">
    <citation type="submission" date="2018-08" db="EMBL/GenBank/DDBJ databases">
        <title>A genome reference for cultivated species of the human gut microbiota.</title>
        <authorList>
            <person name="Zou Y."/>
            <person name="Xue W."/>
            <person name="Luo G."/>
        </authorList>
    </citation>
    <scope>NUCLEOTIDE SEQUENCE [LARGE SCALE GENOMIC DNA]</scope>
    <source>
        <strain evidence="2 3">AF43-2</strain>
    </source>
</reference>
<gene>
    <name evidence="2" type="ORF">DW064_14450</name>
</gene>
<dbReference type="InterPro" id="IPR027417">
    <property type="entry name" value="P-loop_NTPase"/>
</dbReference>
<evidence type="ECO:0008006" key="4">
    <source>
        <dbReference type="Google" id="ProtNLM"/>
    </source>
</evidence>
<protein>
    <recommendedName>
        <fullName evidence="4">Exonuclease SbcC</fullName>
    </recommendedName>
</protein>
<dbReference type="PANTHER" id="PTHR32114:SF2">
    <property type="entry name" value="ABC TRANSPORTER ABCH.3"/>
    <property type="match status" value="1"/>
</dbReference>
<dbReference type="Pfam" id="PF13558">
    <property type="entry name" value="SbcC_Walker_B"/>
    <property type="match status" value="1"/>
</dbReference>